<dbReference type="PANTHER" id="PTHR24068">
    <property type="entry name" value="UBIQUITIN-CONJUGATING ENZYME E2"/>
    <property type="match status" value="1"/>
</dbReference>
<dbReference type="FunFam" id="3.10.110.10:FF:000092">
    <property type="entry name" value="Constitutive photomorphogenesis protein 10"/>
    <property type="match status" value="1"/>
</dbReference>
<keyword evidence="3" id="KW-1185">Reference proteome</keyword>
<proteinExistence type="predicted"/>
<dbReference type="PROSITE" id="PS50127">
    <property type="entry name" value="UBC_2"/>
    <property type="match status" value="1"/>
</dbReference>
<accession>A0AAD8P7X4</accession>
<dbReference type="Gene3D" id="3.10.110.10">
    <property type="entry name" value="Ubiquitin Conjugating Enzyme"/>
    <property type="match status" value="1"/>
</dbReference>
<sequence length="297" mass="33739">MFVVLIIYIHDSKRYQKWFCCWNLNEKNKLFSNKMISEFATFSNFFILFRHILPPLKYACPCAFALTLVFVFCKYWLTLVKRDAECATTDIYQECTPLSHEMSKQGQGGDLVGGFSDDQNPHNQIVFYYLMNSGSLSGGRSWPSRTSLTSSGKRIQKEMAELNTDPPVDCSAGPKGDNLYHWVATLFGPQGTPYEGGIYFLDITFPANYPYKPPKVVFKTRIYHCNVDSSGNVGLDILDENSWSPALTISKVLLALRSIFTNPNPYKPLVPGIAHLFLVDRVKYDALAAEWTQRFAK</sequence>
<dbReference type="SUPFAM" id="SSF54495">
    <property type="entry name" value="UBC-like"/>
    <property type="match status" value="1"/>
</dbReference>
<protein>
    <recommendedName>
        <fullName evidence="1">UBC core domain-containing protein</fullName>
    </recommendedName>
</protein>
<dbReference type="InterPro" id="IPR016135">
    <property type="entry name" value="UBQ-conjugating_enzyme/RWD"/>
</dbReference>
<gene>
    <name evidence="2" type="ORF">QVD17_02586</name>
</gene>
<dbReference type="InterPro" id="IPR000608">
    <property type="entry name" value="UBC"/>
</dbReference>
<dbReference type="SMART" id="SM00212">
    <property type="entry name" value="UBCc"/>
    <property type="match status" value="1"/>
</dbReference>
<dbReference type="Pfam" id="PF00179">
    <property type="entry name" value="UQ_con"/>
    <property type="match status" value="1"/>
</dbReference>
<evidence type="ECO:0000313" key="3">
    <source>
        <dbReference type="Proteomes" id="UP001229421"/>
    </source>
</evidence>
<evidence type="ECO:0000259" key="1">
    <source>
        <dbReference type="PROSITE" id="PS50127"/>
    </source>
</evidence>
<dbReference type="EMBL" id="JAUHHV010000001">
    <property type="protein sequence ID" value="KAK1436803.1"/>
    <property type="molecule type" value="Genomic_DNA"/>
</dbReference>
<reference evidence="2" key="1">
    <citation type="journal article" date="2023" name="bioRxiv">
        <title>Improved chromosome-level genome assembly for marigold (Tagetes erecta).</title>
        <authorList>
            <person name="Jiang F."/>
            <person name="Yuan L."/>
            <person name="Wang S."/>
            <person name="Wang H."/>
            <person name="Xu D."/>
            <person name="Wang A."/>
            <person name="Fan W."/>
        </authorList>
    </citation>
    <scope>NUCLEOTIDE SEQUENCE</scope>
    <source>
        <strain evidence="2">WSJ</strain>
        <tissue evidence="2">Leaf</tissue>
    </source>
</reference>
<organism evidence="2 3">
    <name type="scientific">Tagetes erecta</name>
    <name type="common">African marigold</name>
    <dbReference type="NCBI Taxonomy" id="13708"/>
    <lineage>
        <taxon>Eukaryota</taxon>
        <taxon>Viridiplantae</taxon>
        <taxon>Streptophyta</taxon>
        <taxon>Embryophyta</taxon>
        <taxon>Tracheophyta</taxon>
        <taxon>Spermatophyta</taxon>
        <taxon>Magnoliopsida</taxon>
        <taxon>eudicotyledons</taxon>
        <taxon>Gunneridae</taxon>
        <taxon>Pentapetalae</taxon>
        <taxon>asterids</taxon>
        <taxon>campanulids</taxon>
        <taxon>Asterales</taxon>
        <taxon>Asteraceae</taxon>
        <taxon>Asteroideae</taxon>
        <taxon>Heliantheae alliance</taxon>
        <taxon>Tageteae</taxon>
        <taxon>Tagetes</taxon>
    </lineage>
</organism>
<feature type="domain" description="UBC core" evidence="1">
    <location>
        <begin position="150"/>
        <end position="297"/>
    </location>
</feature>
<comment type="caution">
    <text evidence="2">The sequence shown here is derived from an EMBL/GenBank/DDBJ whole genome shotgun (WGS) entry which is preliminary data.</text>
</comment>
<dbReference type="Proteomes" id="UP001229421">
    <property type="component" value="Unassembled WGS sequence"/>
</dbReference>
<dbReference type="AlphaFoldDB" id="A0AAD8P7X4"/>
<name>A0AAD8P7X4_TARER</name>
<evidence type="ECO:0000313" key="2">
    <source>
        <dbReference type="EMBL" id="KAK1436803.1"/>
    </source>
</evidence>